<evidence type="ECO:0000313" key="2">
    <source>
        <dbReference type="EMBL" id="KAG8194140.1"/>
    </source>
</evidence>
<comment type="caution">
    <text evidence="2">The sequence shown here is derived from an EMBL/GenBank/DDBJ whole genome shotgun (WGS) entry which is preliminary data.</text>
</comment>
<organism evidence="2 3">
    <name type="scientific">Oedothorax gibbosus</name>
    <dbReference type="NCBI Taxonomy" id="931172"/>
    <lineage>
        <taxon>Eukaryota</taxon>
        <taxon>Metazoa</taxon>
        <taxon>Ecdysozoa</taxon>
        <taxon>Arthropoda</taxon>
        <taxon>Chelicerata</taxon>
        <taxon>Arachnida</taxon>
        <taxon>Araneae</taxon>
        <taxon>Araneomorphae</taxon>
        <taxon>Entelegynae</taxon>
        <taxon>Araneoidea</taxon>
        <taxon>Linyphiidae</taxon>
        <taxon>Erigoninae</taxon>
        <taxon>Oedothorax</taxon>
    </lineage>
</organism>
<name>A0AAV6VBU6_9ARAC</name>
<accession>A0AAV6VBU6</accession>
<keyword evidence="3" id="KW-1185">Reference proteome</keyword>
<keyword evidence="1" id="KW-0732">Signal</keyword>
<reference evidence="2 3" key="1">
    <citation type="journal article" date="2022" name="Nat. Ecol. Evol.">
        <title>A masculinizing supergene underlies an exaggerated male reproductive morph in a spider.</title>
        <authorList>
            <person name="Hendrickx F."/>
            <person name="De Corte Z."/>
            <person name="Sonet G."/>
            <person name="Van Belleghem S.M."/>
            <person name="Kostlbacher S."/>
            <person name="Vangestel C."/>
        </authorList>
    </citation>
    <scope>NUCLEOTIDE SEQUENCE [LARGE SCALE GENOMIC DNA]</scope>
    <source>
        <strain evidence="2">W744_W776</strain>
    </source>
</reference>
<dbReference type="EMBL" id="JAFNEN010000108">
    <property type="protein sequence ID" value="KAG8194140.1"/>
    <property type="molecule type" value="Genomic_DNA"/>
</dbReference>
<protein>
    <submittedName>
        <fullName evidence="2">Uncharacterized protein</fullName>
    </submittedName>
</protein>
<evidence type="ECO:0000313" key="3">
    <source>
        <dbReference type="Proteomes" id="UP000827092"/>
    </source>
</evidence>
<evidence type="ECO:0000256" key="1">
    <source>
        <dbReference type="SAM" id="SignalP"/>
    </source>
</evidence>
<dbReference type="Proteomes" id="UP000827092">
    <property type="component" value="Unassembled WGS sequence"/>
</dbReference>
<feature type="chain" id="PRO_5043697825" evidence="1">
    <location>
        <begin position="18"/>
        <end position="203"/>
    </location>
</feature>
<dbReference type="AlphaFoldDB" id="A0AAV6VBU6"/>
<proteinExistence type="predicted"/>
<sequence>MNTRLLLLSKLLKLLLTASPKLNTRDYAGPFQPNPSLMSGNPMHLSQPHQAVNLRESAGPSRPDPLLICSISDVREFTASLSASTTPVLKQAQCTSSWLPIPVVRELQCGSDTCTHDVSCHQAPAKMPLICTTKLRESYTKNADTAKGALQELSPILSKGTLANPQKDFNNAFIHISFWRIPYRKAFLRPKKGEEVNLRQETV</sequence>
<gene>
    <name evidence="2" type="ORF">JTE90_000978</name>
</gene>
<feature type="signal peptide" evidence="1">
    <location>
        <begin position="1"/>
        <end position="17"/>
    </location>
</feature>